<sequence length="190" mass="20893">MWVLGSNLLNSAQASDSMRCGSRLVTVEARAAELLAVCGEPAYRDVWGQPVDPASDFVAEVEEWTYDFGPSQLLRIVRLRNARVVAIDAEGYGFPPHAANGSRCGPEVIATGLSKYRLLKLCGAPLTRSVQSGFRAAYPSIDPRYRPGLYSAVFREEWVYDFGPRYFMRVLTIENGRVVAVENSARGSGP</sequence>
<dbReference type="Proteomes" id="UP000003704">
    <property type="component" value="Unassembled WGS sequence"/>
</dbReference>
<dbReference type="Pfam" id="PF11006">
    <property type="entry name" value="DUF2845"/>
    <property type="match status" value="2"/>
</dbReference>
<reference evidence="1 2" key="1">
    <citation type="journal article" date="2012" name="J. Bacteriol.">
        <title>Genome Sequence of n-Alkane-Degrading Hydrocarboniphaga effusa Strain AP103T (ATCC BAA-332T).</title>
        <authorList>
            <person name="Chang H.K."/>
            <person name="Zylstra G.J."/>
            <person name="Chae J.C."/>
        </authorList>
    </citation>
    <scope>NUCLEOTIDE SEQUENCE [LARGE SCALE GENOMIC DNA]</scope>
    <source>
        <strain evidence="1 2">AP103</strain>
    </source>
</reference>
<gene>
    <name evidence="1" type="ORF">WQQ_07890</name>
</gene>
<evidence type="ECO:0000313" key="1">
    <source>
        <dbReference type="EMBL" id="EIT70652.1"/>
    </source>
</evidence>
<comment type="caution">
    <text evidence="1">The sequence shown here is derived from an EMBL/GenBank/DDBJ whole genome shotgun (WGS) entry which is preliminary data.</text>
</comment>
<protein>
    <recommendedName>
        <fullName evidence="3">DUF2845 domain-containing protein</fullName>
    </recommendedName>
</protein>
<name>I7ZG19_9GAMM</name>
<organism evidence="1 2">
    <name type="scientific">Hydrocarboniphaga effusa AP103</name>
    <dbReference type="NCBI Taxonomy" id="1172194"/>
    <lineage>
        <taxon>Bacteria</taxon>
        <taxon>Pseudomonadati</taxon>
        <taxon>Pseudomonadota</taxon>
        <taxon>Gammaproteobacteria</taxon>
        <taxon>Nevskiales</taxon>
        <taxon>Nevskiaceae</taxon>
        <taxon>Hydrocarboniphaga</taxon>
    </lineage>
</organism>
<accession>I7ZG19</accession>
<evidence type="ECO:0008006" key="3">
    <source>
        <dbReference type="Google" id="ProtNLM"/>
    </source>
</evidence>
<dbReference type="EMBL" id="AKGD01000001">
    <property type="protein sequence ID" value="EIT70652.1"/>
    <property type="molecule type" value="Genomic_DNA"/>
</dbReference>
<dbReference type="AlphaFoldDB" id="I7ZG19"/>
<dbReference type="STRING" id="1172194.WQQ_07890"/>
<keyword evidence="2" id="KW-1185">Reference proteome</keyword>
<evidence type="ECO:0000313" key="2">
    <source>
        <dbReference type="Proteomes" id="UP000003704"/>
    </source>
</evidence>
<dbReference type="InterPro" id="IPR021268">
    <property type="entry name" value="DUF2845"/>
</dbReference>
<proteinExistence type="predicted"/>